<feature type="signal peptide" evidence="1">
    <location>
        <begin position="1"/>
        <end position="18"/>
    </location>
</feature>
<dbReference type="EMBL" id="VWSG01000003">
    <property type="protein sequence ID" value="KAA5535951.1"/>
    <property type="molecule type" value="Genomic_DNA"/>
</dbReference>
<sequence length="222" mass="25189">MKKLLSILAFFLVLSCSSDDNVISTCNEQVVSSYQQDQQLVSNVKNNVIAIEFDYGIFDAVISERLKGLSLFDLPLNSEGKITAIYPDMFSTYPTKVVFGYFKEGNLSCEKLNEYISQVQNISEVHNVRKVIEGSNKYSIMKETNIIVVKLESESELSNLQSQADKYGYILSESDPMKMNDNQELIYYLIDETAKKSIIEMAKVLSQAIKYEYISPQFVNIG</sequence>
<evidence type="ECO:0000313" key="2">
    <source>
        <dbReference type="EMBL" id="KAA5535951.1"/>
    </source>
</evidence>
<feature type="chain" id="PRO_5024324606" description="Lipoprotein" evidence="1">
    <location>
        <begin position="19"/>
        <end position="222"/>
    </location>
</feature>
<dbReference type="Proteomes" id="UP000325141">
    <property type="component" value="Unassembled WGS sequence"/>
</dbReference>
<proteinExistence type="predicted"/>
<keyword evidence="3" id="KW-1185">Reference proteome</keyword>
<organism evidence="2 3">
    <name type="scientific">Paenimyroides baculatum</name>
    <dbReference type="NCBI Taxonomy" id="2608000"/>
    <lineage>
        <taxon>Bacteria</taxon>
        <taxon>Pseudomonadati</taxon>
        <taxon>Bacteroidota</taxon>
        <taxon>Flavobacteriia</taxon>
        <taxon>Flavobacteriales</taxon>
        <taxon>Flavobacteriaceae</taxon>
        <taxon>Paenimyroides</taxon>
    </lineage>
</organism>
<protein>
    <recommendedName>
        <fullName evidence="4">Lipoprotein</fullName>
    </recommendedName>
</protein>
<comment type="caution">
    <text evidence="2">The sequence shown here is derived from an EMBL/GenBank/DDBJ whole genome shotgun (WGS) entry which is preliminary data.</text>
</comment>
<dbReference type="RefSeq" id="WP_150011195.1">
    <property type="nucleotide sequence ID" value="NZ_VWSG01000003.1"/>
</dbReference>
<evidence type="ECO:0008006" key="4">
    <source>
        <dbReference type="Google" id="ProtNLM"/>
    </source>
</evidence>
<reference evidence="2 3" key="1">
    <citation type="submission" date="2019-09" db="EMBL/GenBank/DDBJ databases">
        <title>Genome sequence and assembly of Flavobacterium sp.</title>
        <authorList>
            <person name="Chhetri G."/>
        </authorList>
    </citation>
    <scope>NUCLEOTIDE SEQUENCE [LARGE SCALE GENOMIC DNA]</scope>
    <source>
        <strain evidence="2 3">SNL9</strain>
    </source>
</reference>
<accession>A0A5M6CL75</accession>
<evidence type="ECO:0000313" key="3">
    <source>
        <dbReference type="Proteomes" id="UP000325141"/>
    </source>
</evidence>
<name>A0A5M6CL75_9FLAO</name>
<keyword evidence="1" id="KW-0732">Signal</keyword>
<dbReference type="PROSITE" id="PS51257">
    <property type="entry name" value="PROKAR_LIPOPROTEIN"/>
    <property type="match status" value="1"/>
</dbReference>
<evidence type="ECO:0000256" key="1">
    <source>
        <dbReference type="SAM" id="SignalP"/>
    </source>
</evidence>
<dbReference type="AlphaFoldDB" id="A0A5M6CL75"/>
<gene>
    <name evidence="2" type="ORF">F0460_05810</name>
</gene>